<feature type="chain" id="PRO_5034757613" evidence="2">
    <location>
        <begin position="21"/>
        <end position="401"/>
    </location>
</feature>
<dbReference type="Proteomes" id="UP000572817">
    <property type="component" value="Unassembled WGS sequence"/>
</dbReference>
<dbReference type="EMBL" id="WWBZ02000033">
    <property type="protein sequence ID" value="KAF4306459.1"/>
    <property type="molecule type" value="Genomic_DNA"/>
</dbReference>
<evidence type="ECO:0000259" key="3">
    <source>
        <dbReference type="Pfam" id="PF00264"/>
    </source>
</evidence>
<keyword evidence="5" id="KW-1185">Reference proteome</keyword>
<reference evidence="4" key="1">
    <citation type="submission" date="2020-04" db="EMBL/GenBank/DDBJ databases">
        <title>Genome Assembly and Annotation of Botryosphaeria dothidea sdau 11-99, a Latent Pathogen of Apple Fruit Ring Rot in China.</title>
        <authorList>
            <person name="Yu C."/>
            <person name="Diao Y."/>
            <person name="Lu Q."/>
            <person name="Zhao J."/>
            <person name="Cui S."/>
            <person name="Peng C."/>
            <person name="He B."/>
            <person name="Liu H."/>
        </authorList>
    </citation>
    <scope>NUCLEOTIDE SEQUENCE [LARGE SCALE GENOMIC DNA]</scope>
    <source>
        <strain evidence="4">Sdau11-99</strain>
    </source>
</reference>
<feature type="domain" description="Tyrosinase copper-binding" evidence="3">
    <location>
        <begin position="105"/>
        <end position="339"/>
    </location>
</feature>
<dbReference type="GO" id="GO:0016491">
    <property type="term" value="F:oxidoreductase activity"/>
    <property type="evidence" value="ECO:0007669"/>
    <property type="project" value="InterPro"/>
</dbReference>
<dbReference type="InterPro" id="IPR008922">
    <property type="entry name" value="Di-copper_centre_dom_sf"/>
</dbReference>
<name>A0A8H4N0Q7_9PEZI</name>
<evidence type="ECO:0000313" key="4">
    <source>
        <dbReference type="EMBL" id="KAF4306459.1"/>
    </source>
</evidence>
<protein>
    <submittedName>
        <fullName evidence="4">Tyrosinase</fullName>
    </submittedName>
</protein>
<dbReference type="OrthoDB" id="6132182at2759"/>
<sequence>MEFFYLFNALGLLGGSVVYATPFPRTVSNETAAIGIQKLAASALNAAIASMSNSTNGCTPDNMVVRRRWDDLSADERIEYTNAVLCLQNKPARTPSDFAKGAKTLYDDFVVSHINQTGTQHNTASFLGWHRWFIWEYEQHLRNECNYTGTQPYWDWTKSVEDGLENSAMFDGSETSMSGNGAPVNHSSTDKIVISFGEPTIYLTPGSGGGCVTSGPFANMTVNLGPGGEYLLNNKTDTSVSNYDYNPRCLSRNLNTEVLERAASPTSVLKQLTEFSDIADFQNVIQGLSTDPSLFMGLHGGGHFGFGGNPGPDVFTSPGEPAFYAHHSGIDRMWWIWQMQDPAARVYGASAVGGPRTKAENSPNGTFHDTQWLGPYLAPGKEFNLGDLMNTVEGQFCYVYA</sequence>
<dbReference type="InterPro" id="IPR002227">
    <property type="entry name" value="Tyrosinase_Cu-bd"/>
</dbReference>
<evidence type="ECO:0000313" key="5">
    <source>
        <dbReference type="Proteomes" id="UP000572817"/>
    </source>
</evidence>
<keyword evidence="2" id="KW-0732">Signal</keyword>
<dbReference type="GO" id="GO:0046872">
    <property type="term" value="F:metal ion binding"/>
    <property type="evidence" value="ECO:0007669"/>
    <property type="project" value="UniProtKB-KW"/>
</dbReference>
<dbReference type="AlphaFoldDB" id="A0A8H4N0Q7"/>
<gene>
    <name evidence="4" type="ORF">GTA08_BOTSDO06047</name>
</gene>
<feature type="signal peptide" evidence="2">
    <location>
        <begin position="1"/>
        <end position="20"/>
    </location>
</feature>
<dbReference type="Gene3D" id="1.10.1280.10">
    <property type="entry name" value="Di-copper center containing domain from catechol oxidase"/>
    <property type="match status" value="1"/>
</dbReference>
<dbReference type="PRINTS" id="PR00092">
    <property type="entry name" value="TYROSINASE"/>
</dbReference>
<dbReference type="PANTHER" id="PTHR11474">
    <property type="entry name" value="TYROSINASE FAMILY MEMBER"/>
    <property type="match status" value="1"/>
</dbReference>
<evidence type="ECO:0000256" key="2">
    <source>
        <dbReference type="SAM" id="SignalP"/>
    </source>
</evidence>
<evidence type="ECO:0000256" key="1">
    <source>
        <dbReference type="ARBA" id="ARBA00022723"/>
    </source>
</evidence>
<accession>A0A8H4N0Q7</accession>
<dbReference type="SUPFAM" id="SSF48056">
    <property type="entry name" value="Di-copper centre-containing domain"/>
    <property type="match status" value="1"/>
</dbReference>
<dbReference type="Pfam" id="PF00264">
    <property type="entry name" value="Tyrosinase"/>
    <property type="match status" value="1"/>
</dbReference>
<comment type="caution">
    <text evidence="4">The sequence shown here is derived from an EMBL/GenBank/DDBJ whole genome shotgun (WGS) entry which is preliminary data.</text>
</comment>
<keyword evidence="1" id="KW-0479">Metal-binding</keyword>
<organism evidence="4 5">
    <name type="scientific">Botryosphaeria dothidea</name>
    <dbReference type="NCBI Taxonomy" id="55169"/>
    <lineage>
        <taxon>Eukaryota</taxon>
        <taxon>Fungi</taxon>
        <taxon>Dikarya</taxon>
        <taxon>Ascomycota</taxon>
        <taxon>Pezizomycotina</taxon>
        <taxon>Dothideomycetes</taxon>
        <taxon>Dothideomycetes incertae sedis</taxon>
        <taxon>Botryosphaeriales</taxon>
        <taxon>Botryosphaeriaceae</taxon>
        <taxon>Botryosphaeria</taxon>
    </lineage>
</organism>
<dbReference type="PANTHER" id="PTHR11474:SF116">
    <property type="entry name" value="TYROSINASE"/>
    <property type="match status" value="1"/>
</dbReference>
<proteinExistence type="predicted"/>
<dbReference type="InterPro" id="IPR050316">
    <property type="entry name" value="Tyrosinase/Hemocyanin"/>
</dbReference>